<evidence type="ECO:0000256" key="1">
    <source>
        <dbReference type="ARBA" id="ARBA00010139"/>
    </source>
</evidence>
<comment type="similarity">
    <text evidence="1">Belongs to the FAD-binding monooxygenase family.</text>
</comment>
<organism evidence="5 6">
    <name type="scientific">Lophiotrema nucula</name>
    <dbReference type="NCBI Taxonomy" id="690887"/>
    <lineage>
        <taxon>Eukaryota</taxon>
        <taxon>Fungi</taxon>
        <taxon>Dikarya</taxon>
        <taxon>Ascomycota</taxon>
        <taxon>Pezizomycotina</taxon>
        <taxon>Dothideomycetes</taxon>
        <taxon>Pleosporomycetidae</taxon>
        <taxon>Pleosporales</taxon>
        <taxon>Lophiotremataceae</taxon>
        <taxon>Lophiotrema</taxon>
    </lineage>
</organism>
<keyword evidence="4" id="KW-0560">Oxidoreductase</keyword>
<dbReference type="InterPro" id="IPR051209">
    <property type="entry name" value="FAD-bind_Monooxygenase_sf"/>
</dbReference>
<dbReference type="EMBL" id="ML977333">
    <property type="protein sequence ID" value="KAF2111847.1"/>
    <property type="molecule type" value="Genomic_DNA"/>
</dbReference>
<dbReference type="Pfam" id="PF00743">
    <property type="entry name" value="FMO-like"/>
    <property type="match status" value="1"/>
</dbReference>
<keyword evidence="3" id="KW-0274">FAD</keyword>
<evidence type="ECO:0000256" key="2">
    <source>
        <dbReference type="ARBA" id="ARBA00022630"/>
    </source>
</evidence>
<keyword evidence="2" id="KW-0285">Flavoprotein</keyword>
<dbReference type="GO" id="GO:0050660">
    <property type="term" value="F:flavin adenine dinucleotide binding"/>
    <property type="evidence" value="ECO:0007669"/>
    <property type="project" value="InterPro"/>
</dbReference>
<dbReference type="PANTHER" id="PTHR42877:SF8">
    <property type="entry name" value="MONOOXYGENASE"/>
    <property type="match status" value="1"/>
</dbReference>
<sequence length="581" mass="65823">MGSMPIAQDFFQLENAPLGAHRPIRVVCIGVGYSGLMMAIIQEQKMKDHSVDFQIYEKNHDLGGTWLVNRYPGCQCDIPAHNYAYSFAPKADWPNYYATSEQIHGYMKDVAAQFNCEKYVAYRHTVKSAVWQEPEGKWLLTVESEGRTFEDVCDVLINASGVLSNWEWPEILGIENYPGKLLHSADWDTSYDWTNKRVAVIGIGSSGIQILPNVAKDAAHVDFFARSPTWISPGTGILSPKADGKGPQMDDAFNYAPEELERFDSDPGYLLQHRRDLAERRIDEFKAHKTDSASYEHVNELFRKSMLDRLGTSAKGLEIAKWLLPEFPVGCRRLTPGPGFLEALVRDNVDSHWNAIDCITETGIKKKDGTLLELDAIFCATGFNTTFQPQFGLVGRSGVNLAKKWEQEEPKAYFSTTVPDFPNYFCFIGPNSPISNGSLVQAIQMTGIYIYKCINKLQTQSIKSMEIQTEAVEDYDAYTQTWLSQTVWVAPCRSWYKRGTVDGRVVAVYGGSCYHFIEALREPRWEDYKLEYLKGKGRNRFSWLGNGLTVREAEGKKSVGDTQTLNFEAFWDLLVLPDIYY</sequence>
<proteinExistence type="inferred from homology"/>
<dbReference type="InterPro" id="IPR036188">
    <property type="entry name" value="FAD/NAD-bd_sf"/>
</dbReference>
<dbReference type="GO" id="GO:0050661">
    <property type="term" value="F:NADP binding"/>
    <property type="evidence" value="ECO:0007669"/>
    <property type="project" value="InterPro"/>
</dbReference>
<accession>A0A6A5YZ37</accession>
<dbReference type="InterPro" id="IPR020946">
    <property type="entry name" value="Flavin_mOase-like"/>
</dbReference>
<reference evidence="5" key="1">
    <citation type="journal article" date="2020" name="Stud. Mycol.">
        <title>101 Dothideomycetes genomes: a test case for predicting lifestyles and emergence of pathogens.</title>
        <authorList>
            <person name="Haridas S."/>
            <person name="Albert R."/>
            <person name="Binder M."/>
            <person name="Bloem J."/>
            <person name="Labutti K."/>
            <person name="Salamov A."/>
            <person name="Andreopoulos B."/>
            <person name="Baker S."/>
            <person name="Barry K."/>
            <person name="Bills G."/>
            <person name="Bluhm B."/>
            <person name="Cannon C."/>
            <person name="Castanera R."/>
            <person name="Culley D."/>
            <person name="Daum C."/>
            <person name="Ezra D."/>
            <person name="Gonzalez J."/>
            <person name="Henrissat B."/>
            <person name="Kuo A."/>
            <person name="Liang C."/>
            <person name="Lipzen A."/>
            <person name="Lutzoni F."/>
            <person name="Magnuson J."/>
            <person name="Mondo S."/>
            <person name="Nolan M."/>
            <person name="Ohm R."/>
            <person name="Pangilinan J."/>
            <person name="Park H.-J."/>
            <person name="Ramirez L."/>
            <person name="Alfaro M."/>
            <person name="Sun H."/>
            <person name="Tritt A."/>
            <person name="Yoshinaga Y."/>
            <person name="Zwiers L.-H."/>
            <person name="Turgeon B."/>
            <person name="Goodwin S."/>
            <person name="Spatafora J."/>
            <person name="Crous P."/>
            <person name="Grigoriev I."/>
        </authorList>
    </citation>
    <scope>NUCLEOTIDE SEQUENCE</scope>
    <source>
        <strain evidence="5">CBS 627.86</strain>
    </source>
</reference>
<evidence type="ECO:0000313" key="5">
    <source>
        <dbReference type="EMBL" id="KAF2111847.1"/>
    </source>
</evidence>
<dbReference type="GO" id="GO:0004499">
    <property type="term" value="F:N,N-dimethylaniline monooxygenase activity"/>
    <property type="evidence" value="ECO:0007669"/>
    <property type="project" value="InterPro"/>
</dbReference>
<evidence type="ECO:0000256" key="3">
    <source>
        <dbReference type="ARBA" id="ARBA00022827"/>
    </source>
</evidence>
<dbReference type="SUPFAM" id="SSF51905">
    <property type="entry name" value="FAD/NAD(P)-binding domain"/>
    <property type="match status" value="2"/>
</dbReference>
<keyword evidence="6" id="KW-1185">Reference proteome</keyword>
<evidence type="ECO:0000313" key="6">
    <source>
        <dbReference type="Proteomes" id="UP000799770"/>
    </source>
</evidence>
<dbReference type="Proteomes" id="UP000799770">
    <property type="component" value="Unassembled WGS sequence"/>
</dbReference>
<dbReference type="Gene3D" id="3.50.50.60">
    <property type="entry name" value="FAD/NAD(P)-binding domain"/>
    <property type="match status" value="2"/>
</dbReference>
<dbReference type="PANTHER" id="PTHR42877">
    <property type="entry name" value="L-ORNITHINE N(5)-MONOOXYGENASE-RELATED"/>
    <property type="match status" value="1"/>
</dbReference>
<gene>
    <name evidence="5" type="ORF">BDV96DRAFT_526224</name>
</gene>
<name>A0A6A5YZ37_9PLEO</name>
<evidence type="ECO:0000256" key="4">
    <source>
        <dbReference type="ARBA" id="ARBA00023002"/>
    </source>
</evidence>
<dbReference type="OrthoDB" id="74360at2759"/>
<evidence type="ECO:0008006" key="7">
    <source>
        <dbReference type="Google" id="ProtNLM"/>
    </source>
</evidence>
<dbReference type="AlphaFoldDB" id="A0A6A5YZ37"/>
<protein>
    <recommendedName>
        <fullName evidence="7">FAD/NAD(P)-binding domain-containing protein</fullName>
    </recommendedName>
</protein>